<organism evidence="3 4">
    <name type="scientific">Schizophyllum amplum</name>
    <dbReference type="NCBI Taxonomy" id="97359"/>
    <lineage>
        <taxon>Eukaryota</taxon>
        <taxon>Fungi</taxon>
        <taxon>Dikarya</taxon>
        <taxon>Basidiomycota</taxon>
        <taxon>Agaricomycotina</taxon>
        <taxon>Agaricomycetes</taxon>
        <taxon>Agaricomycetidae</taxon>
        <taxon>Agaricales</taxon>
        <taxon>Schizophyllaceae</taxon>
        <taxon>Schizophyllum</taxon>
    </lineage>
</organism>
<sequence length="366" mass="40745">MPSHVGSTSSQSSLSSTSSTRSVHFDATADKGENLQLVKSPDHDVSSPKPVPPSKERARPAKSALKNGGTSPCRAAPPSNKSASSCSSPVNASDPKAPSSRPSPVVFDGCESHDYTGTHHSFSNMALYPVEYNGKMYPTAEHLFQAFKFFRQYPQLAEHIRTVSPHGCDAFWEARRFQPYARSDWMDVNVQKMELTLYLKFTQHDCIATELLATGDRDLVETSPNNGFWGIGTDGQGCNELGKALVRLRTKLREERGRTRENCVTCHVRLASSKSSYCSTCERNELCQRCHVAPQKRGKLYCSSQCAKKTLCDFCHSRPQRISTAPFCSRECATRTLCRECGLHPRTSGRKYCSRECERARRRVTA</sequence>
<evidence type="ECO:0000259" key="2">
    <source>
        <dbReference type="Pfam" id="PF08719"/>
    </source>
</evidence>
<keyword evidence="4" id="KW-1185">Reference proteome</keyword>
<dbReference type="AlphaFoldDB" id="A0A550CIA6"/>
<dbReference type="OrthoDB" id="206452at2759"/>
<proteinExistence type="predicted"/>
<dbReference type="EMBL" id="VDMD01000007">
    <property type="protein sequence ID" value="TRM64484.1"/>
    <property type="molecule type" value="Genomic_DNA"/>
</dbReference>
<feature type="compositionally biased region" description="Low complexity" evidence="1">
    <location>
        <begin position="7"/>
        <end position="22"/>
    </location>
</feature>
<comment type="caution">
    <text evidence="3">The sequence shown here is derived from an EMBL/GenBank/DDBJ whole genome shotgun (WGS) entry which is preliminary data.</text>
</comment>
<dbReference type="SUPFAM" id="SSF143990">
    <property type="entry name" value="YbiA-like"/>
    <property type="match status" value="1"/>
</dbReference>
<feature type="region of interest" description="Disordered" evidence="1">
    <location>
        <begin position="1"/>
        <end position="105"/>
    </location>
</feature>
<dbReference type="STRING" id="97359.A0A550CIA6"/>
<dbReference type="InterPro" id="IPR037238">
    <property type="entry name" value="YbiA-like_sf"/>
</dbReference>
<feature type="compositionally biased region" description="Low complexity" evidence="1">
    <location>
        <begin position="76"/>
        <end position="95"/>
    </location>
</feature>
<name>A0A550CIA6_9AGAR</name>
<reference evidence="3 4" key="1">
    <citation type="journal article" date="2019" name="New Phytol.">
        <title>Comparative genomics reveals unique wood-decay strategies and fruiting body development in the Schizophyllaceae.</title>
        <authorList>
            <person name="Almasi E."/>
            <person name="Sahu N."/>
            <person name="Krizsan K."/>
            <person name="Balint B."/>
            <person name="Kovacs G.M."/>
            <person name="Kiss B."/>
            <person name="Cseklye J."/>
            <person name="Drula E."/>
            <person name="Henrissat B."/>
            <person name="Nagy I."/>
            <person name="Chovatia M."/>
            <person name="Adam C."/>
            <person name="LaButti K."/>
            <person name="Lipzen A."/>
            <person name="Riley R."/>
            <person name="Grigoriev I.V."/>
            <person name="Nagy L.G."/>
        </authorList>
    </citation>
    <scope>NUCLEOTIDE SEQUENCE [LARGE SCALE GENOMIC DNA]</scope>
    <source>
        <strain evidence="3 4">NL-1724</strain>
    </source>
</reference>
<dbReference type="Proteomes" id="UP000320762">
    <property type="component" value="Unassembled WGS sequence"/>
</dbReference>
<dbReference type="NCBIfam" id="TIGR02464">
    <property type="entry name" value="ribofla_fusion"/>
    <property type="match status" value="1"/>
</dbReference>
<feature type="compositionally biased region" description="Basic and acidic residues" evidence="1">
    <location>
        <begin position="23"/>
        <end position="33"/>
    </location>
</feature>
<protein>
    <recommendedName>
        <fullName evidence="2">NADAR domain-containing protein</fullName>
    </recommendedName>
</protein>
<evidence type="ECO:0000313" key="4">
    <source>
        <dbReference type="Proteomes" id="UP000320762"/>
    </source>
</evidence>
<accession>A0A550CIA6</accession>
<dbReference type="Gene3D" id="1.10.357.40">
    <property type="entry name" value="YbiA-like"/>
    <property type="match status" value="1"/>
</dbReference>
<evidence type="ECO:0000313" key="3">
    <source>
        <dbReference type="EMBL" id="TRM64484.1"/>
    </source>
</evidence>
<dbReference type="Pfam" id="PF08719">
    <property type="entry name" value="NADAR"/>
    <property type="match status" value="1"/>
</dbReference>
<gene>
    <name evidence="3" type="ORF">BD626DRAFT_491979</name>
</gene>
<feature type="domain" description="NADAR" evidence="2">
    <location>
        <begin position="119"/>
        <end position="253"/>
    </location>
</feature>
<evidence type="ECO:0000256" key="1">
    <source>
        <dbReference type="SAM" id="MobiDB-lite"/>
    </source>
</evidence>
<dbReference type="CDD" id="cd15457">
    <property type="entry name" value="NADAR"/>
    <property type="match status" value="1"/>
</dbReference>
<dbReference type="InterPro" id="IPR012816">
    <property type="entry name" value="NADAR"/>
</dbReference>